<reference evidence="3" key="1">
    <citation type="journal article" date="2016" name="Nature">
        <title>Genome evolution in the allotetraploid frog Xenopus laevis.</title>
        <authorList>
            <person name="Session A.M."/>
            <person name="Uno Y."/>
            <person name="Kwon T."/>
            <person name="Chapman J.A."/>
            <person name="Toyoda A."/>
            <person name="Takahashi S."/>
            <person name="Fukui A."/>
            <person name="Hikosaka A."/>
            <person name="Suzuki A."/>
            <person name="Kondo M."/>
            <person name="van Heeringen S.J."/>
            <person name="Quigley I."/>
            <person name="Heinz S."/>
            <person name="Ogino H."/>
            <person name="Ochi H."/>
            <person name="Hellsten U."/>
            <person name="Lyons J.B."/>
            <person name="Simakov O."/>
            <person name="Putnam N."/>
            <person name="Stites J."/>
            <person name="Kuroki Y."/>
            <person name="Tanaka T."/>
            <person name="Michiue T."/>
            <person name="Watanabe M."/>
            <person name="Bogdanovic O."/>
            <person name="Lister R."/>
            <person name="Georgiou G."/>
            <person name="Paranjpe S.S."/>
            <person name="van Kruijsbergen I."/>
            <person name="Shu S."/>
            <person name="Carlson J."/>
            <person name="Kinoshita T."/>
            <person name="Ohta Y."/>
            <person name="Mawaribuchi S."/>
            <person name="Jenkins J."/>
            <person name="Grimwood J."/>
            <person name="Schmutz J."/>
            <person name="Mitros T."/>
            <person name="Mozaffari S.V."/>
            <person name="Suzuki Y."/>
            <person name="Haramoto Y."/>
            <person name="Yamamoto T.S."/>
            <person name="Takagi C."/>
            <person name="Heald R."/>
            <person name="Miller K."/>
            <person name="Haudenschild C."/>
            <person name="Kitzman J."/>
            <person name="Nakayama T."/>
            <person name="Izutsu Y."/>
            <person name="Robert J."/>
            <person name="Fortriede J."/>
            <person name="Burns K."/>
            <person name="Lotay V."/>
            <person name="Karimi K."/>
            <person name="Yasuoka Y."/>
            <person name="Dichmann D.S."/>
            <person name="Flajnik M.F."/>
            <person name="Houston D.W."/>
            <person name="Shendure J."/>
            <person name="DuPasquier L."/>
            <person name="Vize P.D."/>
            <person name="Zorn A.M."/>
            <person name="Ito M."/>
            <person name="Marcotte E.M."/>
            <person name="Wallingford J.B."/>
            <person name="Ito Y."/>
            <person name="Asashima M."/>
            <person name="Ueno N."/>
            <person name="Matsuda Y."/>
            <person name="Veenstra G.J."/>
            <person name="Fujiyama A."/>
            <person name="Harland R.M."/>
            <person name="Taira M."/>
            <person name="Rokhsar D.S."/>
        </authorList>
    </citation>
    <scope>NUCLEOTIDE SEQUENCE [LARGE SCALE GENOMIC DNA]</scope>
    <source>
        <strain evidence="3">J</strain>
    </source>
</reference>
<evidence type="ECO:0000313" key="2">
    <source>
        <dbReference type="EMBL" id="OCT66922.1"/>
    </source>
</evidence>
<keyword evidence="1" id="KW-1133">Transmembrane helix</keyword>
<evidence type="ECO:0000256" key="1">
    <source>
        <dbReference type="SAM" id="Phobius"/>
    </source>
</evidence>
<sequence>MVLGVALHAQAASRRLVSKWRLKSLGFLRDTEGKVANTITSGTAGKSDPSSAFFITSAIICLLLTLIFLPPIQLLGNRNPTTQFFSDIKL</sequence>
<accession>A0A974C5C4</accession>
<protein>
    <submittedName>
        <fullName evidence="2">Uncharacterized protein</fullName>
    </submittedName>
</protein>
<dbReference type="Proteomes" id="UP000694892">
    <property type="component" value="Chromosome 8L"/>
</dbReference>
<keyword evidence="1" id="KW-0812">Transmembrane</keyword>
<organism evidence="2 3">
    <name type="scientific">Xenopus laevis</name>
    <name type="common">African clawed frog</name>
    <dbReference type="NCBI Taxonomy" id="8355"/>
    <lineage>
        <taxon>Eukaryota</taxon>
        <taxon>Metazoa</taxon>
        <taxon>Chordata</taxon>
        <taxon>Craniata</taxon>
        <taxon>Vertebrata</taxon>
        <taxon>Euteleostomi</taxon>
        <taxon>Amphibia</taxon>
        <taxon>Batrachia</taxon>
        <taxon>Anura</taxon>
        <taxon>Pipoidea</taxon>
        <taxon>Pipidae</taxon>
        <taxon>Xenopodinae</taxon>
        <taxon>Xenopus</taxon>
        <taxon>Xenopus</taxon>
    </lineage>
</organism>
<evidence type="ECO:0000313" key="3">
    <source>
        <dbReference type="Proteomes" id="UP000694892"/>
    </source>
</evidence>
<proteinExistence type="predicted"/>
<feature type="transmembrane region" description="Helical" evidence="1">
    <location>
        <begin position="51"/>
        <end position="69"/>
    </location>
</feature>
<keyword evidence="1" id="KW-0472">Membrane</keyword>
<name>A0A974C5C4_XENLA</name>
<dbReference type="AlphaFoldDB" id="A0A974C5C4"/>
<gene>
    <name evidence="2" type="ORF">XELAEV_18038204mg</name>
</gene>
<dbReference type="EMBL" id="CM004480">
    <property type="protein sequence ID" value="OCT66922.1"/>
    <property type="molecule type" value="Genomic_DNA"/>
</dbReference>